<keyword evidence="10" id="KW-0479">Metal-binding</keyword>
<keyword evidence="8" id="KW-0004">4Fe-4S</keyword>
<organism evidence="16 17">
    <name type="scientific">Brucella gallinifaecis</name>
    <dbReference type="NCBI Taxonomy" id="215590"/>
    <lineage>
        <taxon>Bacteria</taxon>
        <taxon>Pseudomonadati</taxon>
        <taxon>Pseudomonadota</taxon>
        <taxon>Alphaproteobacteria</taxon>
        <taxon>Hyphomicrobiales</taxon>
        <taxon>Brucellaceae</taxon>
        <taxon>Brucella/Ochrobactrum group</taxon>
        <taxon>Brucella</taxon>
    </lineage>
</organism>
<comment type="cofactor">
    <cofactor evidence="2">
        <name>[4Fe-4S] cluster</name>
        <dbReference type="ChEBI" id="CHEBI:49883"/>
    </cofactor>
</comment>
<keyword evidence="7" id="KW-0432">Leucine biosynthesis</keyword>
<dbReference type="InterPro" id="IPR033941">
    <property type="entry name" value="IPMI_cat"/>
</dbReference>
<dbReference type="NCBIfam" id="TIGR00170">
    <property type="entry name" value="leuC"/>
    <property type="match status" value="1"/>
</dbReference>
<dbReference type="PROSITE" id="PS00450">
    <property type="entry name" value="ACONITASE_1"/>
    <property type="match status" value="1"/>
</dbReference>
<dbReference type="GO" id="GO:0009098">
    <property type="term" value="P:L-leucine biosynthetic process"/>
    <property type="evidence" value="ECO:0007669"/>
    <property type="project" value="UniProtKB-UniPathway"/>
</dbReference>
<dbReference type="SUPFAM" id="SSF53732">
    <property type="entry name" value="Aconitase iron-sulfur domain"/>
    <property type="match status" value="1"/>
</dbReference>
<dbReference type="Gene3D" id="3.30.499.10">
    <property type="entry name" value="Aconitase, domain 3"/>
    <property type="match status" value="2"/>
</dbReference>
<keyword evidence="9" id="KW-0028">Amino-acid biosynthesis</keyword>
<evidence type="ECO:0000256" key="13">
    <source>
        <dbReference type="ARBA" id="ARBA00023239"/>
    </source>
</evidence>
<evidence type="ECO:0000313" key="16">
    <source>
        <dbReference type="EMBL" id="TPF73934.1"/>
    </source>
</evidence>
<dbReference type="GO" id="GO:0003861">
    <property type="term" value="F:3-isopropylmalate dehydratase activity"/>
    <property type="evidence" value="ECO:0007669"/>
    <property type="project" value="UniProtKB-EC"/>
</dbReference>
<dbReference type="InterPro" id="IPR036008">
    <property type="entry name" value="Aconitase_4Fe-4S_dom"/>
</dbReference>
<keyword evidence="12" id="KW-0411">Iron-sulfur</keyword>
<protein>
    <recommendedName>
        <fullName evidence="6">3-isopropylmalate dehydratase</fullName>
        <ecNumber evidence="6">4.2.1.33</ecNumber>
    </recommendedName>
</protein>
<dbReference type="NCBIfam" id="NF009116">
    <property type="entry name" value="PRK12466.1"/>
    <property type="match status" value="1"/>
</dbReference>
<sequence length="463" mass="50299">MQTFKTLFDNIWDRHSVIERDGQTLLYIDRHYIGDDMPRGTLEELEKRGLKVRRPDLTFASPDHYAPTNTRDIASLADAEQREMVTALEDVASKMQFSIFNLDDPRQGIVHVFGPELGLSLPGMTIACGDSHTATHGAFGAFGLGIGSTEVTHVLATQSVWQRKPRNMRITIDGELAPLVTAKDVILYIISRIGVSGARGHVVEYTGSAVKALSMEGRMTLCNMSIEAGAKAGLIAPDEITLNYLRGRACAPSSDWDKRAATWLALKSDPNAIFDKAIILDAAEISPMVSWGNTPGETIAIDRNIPHIASFPKEERERIQHALDYMALSEGQPISGTAVDKVFIGSCTNGRIEDLRAVSSILRNRRVAVPTIIVPGSTMVRKQAEKEGLNDIFLQAGAEWRYAGCSMCLAINGDMASAGERVASTTNRNFVGRQGKGSRTHIMSPSMAAAAAVTGCLTDVRSL</sequence>
<dbReference type="UniPathway" id="UPA00048">
    <property type="reaction ID" value="UER00071"/>
</dbReference>
<dbReference type="EC" id="4.2.1.33" evidence="6"/>
<evidence type="ECO:0000256" key="4">
    <source>
        <dbReference type="ARBA" id="ARBA00004729"/>
    </source>
</evidence>
<evidence type="ECO:0000256" key="5">
    <source>
        <dbReference type="ARBA" id="ARBA00011271"/>
    </source>
</evidence>
<dbReference type="PANTHER" id="PTHR43822">
    <property type="entry name" value="HOMOACONITASE, MITOCHONDRIAL-RELATED"/>
    <property type="match status" value="1"/>
</dbReference>
<evidence type="ECO:0000259" key="15">
    <source>
        <dbReference type="Pfam" id="PF00330"/>
    </source>
</evidence>
<dbReference type="AlphaFoldDB" id="A0A502BIE0"/>
<dbReference type="OrthoDB" id="9802769at2"/>
<keyword evidence="17" id="KW-1185">Reference proteome</keyword>
<evidence type="ECO:0000256" key="3">
    <source>
        <dbReference type="ARBA" id="ARBA00002695"/>
    </source>
</evidence>
<keyword evidence="14" id="KW-0100">Branched-chain amino acid biosynthesis</keyword>
<comment type="catalytic activity">
    <reaction evidence="1">
        <text>(2R,3S)-3-isopropylmalate = (2S)-2-isopropylmalate</text>
        <dbReference type="Rhea" id="RHEA:32287"/>
        <dbReference type="ChEBI" id="CHEBI:1178"/>
        <dbReference type="ChEBI" id="CHEBI:35121"/>
        <dbReference type="EC" id="4.2.1.33"/>
    </reaction>
</comment>
<comment type="function">
    <text evidence="3">Catalyzes the isomerization between 2-isopropylmalate and 3-isopropylmalate, via the formation of 2-isopropylmaleate.</text>
</comment>
<evidence type="ECO:0000256" key="10">
    <source>
        <dbReference type="ARBA" id="ARBA00022723"/>
    </source>
</evidence>
<evidence type="ECO:0000256" key="11">
    <source>
        <dbReference type="ARBA" id="ARBA00023004"/>
    </source>
</evidence>
<evidence type="ECO:0000256" key="14">
    <source>
        <dbReference type="ARBA" id="ARBA00023304"/>
    </source>
</evidence>
<dbReference type="PANTHER" id="PTHR43822:SF9">
    <property type="entry name" value="3-ISOPROPYLMALATE DEHYDRATASE"/>
    <property type="match status" value="1"/>
</dbReference>
<gene>
    <name evidence="16" type="primary">leuC</name>
    <name evidence="16" type="ORF">FHY56_17195</name>
</gene>
<dbReference type="InterPro" id="IPR015931">
    <property type="entry name" value="Acnase/IPM_dHydase_lsu_aba_1/3"/>
</dbReference>
<evidence type="ECO:0000256" key="7">
    <source>
        <dbReference type="ARBA" id="ARBA00022430"/>
    </source>
</evidence>
<evidence type="ECO:0000256" key="1">
    <source>
        <dbReference type="ARBA" id="ARBA00000491"/>
    </source>
</evidence>
<dbReference type="PRINTS" id="PR00415">
    <property type="entry name" value="ACONITASE"/>
</dbReference>
<evidence type="ECO:0000313" key="17">
    <source>
        <dbReference type="Proteomes" id="UP000315388"/>
    </source>
</evidence>
<dbReference type="EMBL" id="VEWJ01000023">
    <property type="protein sequence ID" value="TPF73934.1"/>
    <property type="molecule type" value="Genomic_DNA"/>
</dbReference>
<comment type="pathway">
    <text evidence="4">Amino-acid biosynthesis; L-leucine biosynthesis; L-leucine from 3-methyl-2-oxobutanoate: step 2/4.</text>
</comment>
<accession>A0A502BIE0</accession>
<evidence type="ECO:0000256" key="9">
    <source>
        <dbReference type="ARBA" id="ARBA00022605"/>
    </source>
</evidence>
<dbReference type="PROSITE" id="PS01244">
    <property type="entry name" value="ACONITASE_2"/>
    <property type="match status" value="1"/>
</dbReference>
<feature type="domain" description="Aconitase/3-isopropylmalate dehydratase large subunit alpha/beta/alpha" evidence="15">
    <location>
        <begin position="9"/>
        <end position="455"/>
    </location>
</feature>
<dbReference type="InterPro" id="IPR050067">
    <property type="entry name" value="IPM_dehydratase_rel_enz"/>
</dbReference>
<comment type="caution">
    <text evidence="16">The sequence shown here is derived from an EMBL/GenBank/DDBJ whole genome shotgun (WGS) entry which is preliminary data.</text>
</comment>
<dbReference type="RefSeq" id="WP_140906355.1">
    <property type="nucleotide sequence ID" value="NZ_JBHTMD010000010.1"/>
</dbReference>
<dbReference type="InterPro" id="IPR018136">
    <property type="entry name" value="Aconitase_4Fe-4S_BS"/>
</dbReference>
<dbReference type="Pfam" id="PF00330">
    <property type="entry name" value="Aconitase"/>
    <property type="match status" value="1"/>
</dbReference>
<dbReference type="NCBIfam" id="NF004016">
    <property type="entry name" value="PRK05478.1"/>
    <property type="match status" value="1"/>
</dbReference>
<dbReference type="GO" id="GO:0046872">
    <property type="term" value="F:metal ion binding"/>
    <property type="evidence" value="ECO:0007669"/>
    <property type="project" value="UniProtKB-KW"/>
</dbReference>
<dbReference type="GO" id="GO:0051539">
    <property type="term" value="F:4 iron, 4 sulfur cluster binding"/>
    <property type="evidence" value="ECO:0007669"/>
    <property type="project" value="UniProtKB-KW"/>
</dbReference>
<dbReference type="Proteomes" id="UP000315388">
    <property type="component" value="Unassembled WGS sequence"/>
</dbReference>
<dbReference type="InterPro" id="IPR004430">
    <property type="entry name" value="3-IsopropMal_deHydase_lsu"/>
</dbReference>
<dbReference type="CDD" id="cd01583">
    <property type="entry name" value="IPMI"/>
    <property type="match status" value="1"/>
</dbReference>
<name>A0A502BIE0_9HYPH</name>
<dbReference type="InterPro" id="IPR001030">
    <property type="entry name" value="Acoase/IPM_deHydtase_lsu_aba"/>
</dbReference>
<proteinExistence type="predicted"/>
<comment type="subunit">
    <text evidence="5">Heterodimer of LeuC and LeuD.</text>
</comment>
<keyword evidence="13 16" id="KW-0456">Lyase</keyword>
<evidence type="ECO:0000256" key="12">
    <source>
        <dbReference type="ARBA" id="ARBA00023014"/>
    </source>
</evidence>
<reference evidence="16 17" key="1">
    <citation type="journal article" date="2003" name="Int. J. Syst. Evol. Microbiol.">
        <title>Towards a standardized format for the description of a novel species (of an established genus): Ochrobactrum gallinifaecis sp. nov.</title>
        <authorList>
            <person name="Kampfer P."/>
            <person name="Buczolits S."/>
            <person name="Albrecht A."/>
            <person name="Busse H.J."/>
            <person name="Stackebrandt E."/>
        </authorList>
    </citation>
    <scope>NUCLEOTIDE SEQUENCE [LARGE SCALE GENOMIC DNA]</scope>
    <source>
        <strain evidence="16 17">ISO 196</strain>
    </source>
</reference>
<evidence type="ECO:0000256" key="6">
    <source>
        <dbReference type="ARBA" id="ARBA00011998"/>
    </source>
</evidence>
<keyword evidence="11" id="KW-0408">Iron</keyword>
<evidence type="ECO:0000256" key="2">
    <source>
        <dbReference type="ARBA" id="ARBA00001966"/>
    </source>
</evidence>
<evidence type="ECO:0000256" key="8">
    <source>
        <dbReference type="ARBA" id="ARBA00022485"/>
    </source>
</evidence>